<comment type="caution">
    <text evidence="2">The sequence shown here is derived from an EMBL/GenBank/DDBJ whole genome shotgun (WGS) entry which is preliminary data.</text>
</comment>
<proteinExistence type="predicted"/>
<reference evidence="2 3" key="1">
    <citation type="journal article" date="2016" name="Front. Microbiol.">
        <title>Genomic Resource of Rice Seed Associated Bacteria.</title>
        <authorList>
            <person name="Midha S."/>
            <person name="Bansal K."/>
            <person name="Sharma S."/>
            <person name="Kumar N."/>
            <person name="Patil P.P."/>
            <person name="Chaudhry V."/>
            <person name="Patil P.B."/>
        </authorList>
    </citation>
    <scope>NUCLEOTIDE SEQUENCE [LARGE SCALE GENOMIC DNA]</scope>
    <source>
        <strain evidence="2 3">NS263</strain>
    </source>
</reference>
<evidence type="ECO:0000313" key="3">
    <source>
        <dbReference type="Proteomes" id="UP000078335"/>
    </source>
</evidence>
<dbReference type="Proteomes" id="UP000078335">
    <property type="component" value="Unassembled WGS sequence"/>
</dbReference>
<dbReference type="EMBL" id="LDRB01000037">
    <property type="protein sequence ID" value="KTR40135.1"/>
    <property type="molecule type" value="Genomic_DNA"/>
</dbReference>
<evidence type="ECO:0000313" key="2">
    <source>
        <dbReference type="EMBL" id="KTR40135.1"/>
    </source>
</evidence>
<evidence type="ECO:0000256" key="1">
    <source>
        <dbReference type="SAM" id="MobiDB-lite"/>
    </source>
</evidence>
<sequence length="177" mass="19214">MIMGDIAFDADESRSAARVARRAAETLRGQAGDRSGAVEAALDDFEGSYAERFRSAAVIEAEDRARLAGVLVDLAEQIDAAAAAAERERARQRAHAEWKARDADRKRAASVAEALAGAAGRSVLDAWEGFTDPEPSTGPEPPGEAADRRDFRRRLRARWTVDRLCPQRARRGNGPTN</sequence>
<feature type="region of interest" description="Disordered" evidence="1">
    <location>
        <begin position="124"/>
        <end position="151"/>
    </location>
</feature>
<gene>
    <name evidence="2" type="ORF">NS263_08620</name>
</gene>
<name>A0ABR5S720_9MICO</name>
<protein>
    <submittedName>
        <fullName evidence="2">Uncharacterized protein</fullName>
    </submittedName>
</protein>
<keyword evidence="3" id="KW-1185">Reference proteome</keyword>
<accession>A0ABR5S720</accession>
<organism evidence="2 3">
    <name type="scientific">Curtobacterium oceanosedimentum</name>
    <dbReference type="NCBI Taxonomy" id="465820"/>
    <lineage>
        <taxon>Bacteria</taxon>
        <taxon>Bacillati</taxon>
        <taxon>Actinomycetota</taxon>
        <taxon>Actinomycetes</taxon>
        <taxon>Micrococcales</taxon>
        <taxon>Microbacteriaceae</taxon>
        <taxon>Curtobacterium</taxon>
    </lineage>
</organism>